<dbReference type="GO" id="GO:0003677">
    <property type="term" value="F:DNA binding"/>
    <property type="evidence" value="ECO:0007669"/>
    <property type="project" value="UniProtKB-KW"/>
</dbReference>
<dbReference type="Proteomes" id="UP000187203">
    <property type="component" value="Unassembled WGS sequence"/>
</dbReference>
<comment type="caution">
    <text evidence="3">The sequence shown here is derived from an EMBL/GenBank/DDBJ whole genome shotgun (WGS) entry which is preliminary data.</text>
</comment>
<proteinExistence type="predicted"/>
<dbReference type="AlphaFoldDB" id="A0A1R3KN72"/>
<reference evidence="4" key="1">
    <citation type="submission" date="2013-09" db="EMBL/GenBank/DDBJ databases">
        <title>Corchorus olitorius genome sequencing.</title>
        <authorList>
            <person name="Alam M."/>
            <person name="Haque M.S."/>
            <person name="Islam M.S."/>
            <person name="Emdad E.M."/>
            <person name="Islam M.M."/>
            <person name="Ahmed B."/>
            <person name="Halim A."/>
            <person name="Hossen Q.M.M."/>
            <person name="Hossain M.Z."/>
            <person name="Ahmed R."/>
            <person name="Khan M.M."/>
            <person name="Islam R."/>
            <person name="Rashid M.M."/>
            <person name="Khan S.A."/>
            <person name="Rahman M.S."/>
            <person name="Alam M."/>
            <person name="Yahiya A.S."/>
            <person name="Khan M.S."/>
            <person name="Azam M.S."/>
            <person name="Haque T."/>
            <person name="Lashkar M.Z.H."/>
            <person name="Akhand A.I."/>
            <person name="Morshed G."/>
            <person name="Roy S."/>
            <person name="Uddin K.S."/>
            <person name="Rabeya T."/>
            <person name="Hossain A.S."/>
            <person name="Chowdhury A."/>
            <person name="Snigdha A.R."/>
            <person name="Mortoza M.S."/>
            <person name="Matin S.A."/>
            <person name="Hoque S.M.E."/>
            <person name="Islam M.K."/>
            <person name="Roy D.K."/>
            <person name="Haider R."/>
            <person name="Moosa M.M."/>
            <person name="Elias S.M."/>
            <person name="Hasan A.M."/>
            <person name="Jahan S."/>
            <person name="Shafiuddin M."/>
            <person name="Mahmood N."/>
            <person name="Shommy N.S."/>
        </authorList>
    </citation>
    <scope>NUCLEOTIDE SEQUENCE [LARGE SCALE GENOMIC DNA]</scope>
    <source>
        <strain evidence="4">cv. O-4</strain>
    </source>
</reference>
<dbReference type="Gene3D" id="2.40.50.140">
    <property type="entry name" value="Nucleic acid-binding proteins"/>
    <property type="match status" value="1"/>
</dbReference>
<keyword evidence="4" id="KW-1185">Reference proteome</keyword>
<sequence>MDTVLFFNVATEIEEKSGEPTGFPQYHFSFVSYTDIKYKGRDSRHLTDVIGQLDAVTNVTLIDLPNNKGSVFKSDLFLILLTGQKIRIRIWNPRSDDLDMTTIICLPYKPIIVVAGLQVRQYHGCNCINTCSGTRFYVDPDNKEAIEVRARFPYNDTVVKLISGDQIDTNYNYSYNYAARKTVEQLLYMNPLTIKI</sequence>
<keyword evidence="1" id="KW-0238">DNA-binding</keyword>
<gene>
    <name evidence="3" type="ORF">COLO4_06378</name>
</gene>
<dbReference type="EMBL" id="AWUE01012669">
    <property type="protein sequence ID" value="OMP08532.1"/>
    <property type="molecule type" value="Genomic_DNA"/>
</dbReference>
<dbReference type="InterPro" id="IPR031657">
    <property type="entry name" value="REPA_OB_2"/>
</dbReference>
<name>A0A1R3KN72_9ROSI</name>
<evidence type="ECO:0000313" key="3">
    <source>
        <dbReference type="EMBL" id="OMP08532.1"/>
    </source>
</evidence>
<organism evidence="3 4">
    <name type="scientific">Corchorus olitorius</name>
    <dbReference type="NCBI Taxonomy" id="93759"/>
    <lineage>
        <taxon>Eukaryota</taxon>
        <taxon>Viridiplantae</taxon>
        <taxon>Streptophyta</taxon>
        <taxon>Embryophyta</taxon>
        <taxon>Tracheophyta</taxon>
        <taxon>Spermatophyta</taxon>
        <taxon>Magnoliopsida</taxon>
        <taxon>eudicotyledons</taxon>
        <taxon>Gunneridae</taxon>
        <taxon>Pentapetalae</taxon>
        <taxon>rosids</taxon>
        <taxon>malvids</taxon>
        <taxon>Malvales</taxon>
        <taxon>Malvaceae</taxon>
        <taxon>Grewioideae</taxon>
        <taxon>Apeibeae</taxon>
        <taxon>Corchorus</taxon>
    </lineage>
</organism>
<dbReference type="InterPro" id="IPR012340">
    <property type="entry name" value="NA-bd_OB-fold"/>
</dbReference>
<dbReference type="SUPFAM" id="SSF50249">
    <property type="entry name" value="Nucleic acid-binding proteins"/>
    <property type="match status" value="1"/>
</dbReference>
<dbReference type="PANTHER" id="PTHR47165:SF4">
    <property type="entry name" value="OS03G0429900 PROTEIN"/>
    <property type="match status" value="1"/>
</dbReference>
<dbReference type="Pfam" id="PF16900">
    <property type="entry name" value="REPA_OB_2"/>
    <property type="match status" value="1"/>
</dbReference>
<evidence type="ECO:0000259" key="2">
    <source>
        <dbReference type="Pfam" id="PF16900"/>
    </source>
</evidence>
<protein>
    <submittedName>
        <fullName evidence="3">Nucleic acid-binding protein</fullName>
    </submittedName>
</protein>
<evidence type="ECO:0000313" key="4">
    <source>
        <dbReference type="Proteomes" id="UP000187203"/>
    </source>
</evidence>
<feature type="domain" description="Replication protein A OB" evidence="2">
    <location>
        <begin position="43"/>
        <end position="136"/>
    </location>
</feature>
<evidence type="ECO:0000256" key="1">
    <source>
        <dbReference type="ARBA" id="ARBA00023125"/>
    </source>
</evidence>
<accession>A0A1R3KN72</accession>
<dbReference type="STRING" id="93759.A0A1R3KN72"/>
<dbReference type="PANTHER" id="PTHR47165">
    <property type="entry name" value="OS03G0429900 PROTEIN"/>
    <property type="match status" value="1"/>
</dbReference>